<dbReference type="Proteomes" id="UP000185687">
    <property type="component" value="Unassembled WGS sequence"/>
</dbReference>
<dbReference type="OrthoDB" id="204566at2157"/>
<dbReference type="EMBL" id="CP019327">
    <property type="protein sequence ID" value="APX95614.1"/>
    <property type="molecule type" value="Genomic_DNA"/>
</dbReference>
<evidence type="ECO:0000313" key="3">
    <source>
        <dbReference type="EMBL" id="APX95614.1"/>
    </source>
</evidence>
<organism evidence="4 5">
    <name type="scientific">Natronorubrum daqingense</name>
    <dbReference type="NCBI Taxonomy" id="588898"/>
    <lineage>
        <taxon>Archaea</taxon>
        <taxon>Methanobacteriati</taxon>
        <taxon>Methanobacteriota</taxon>
        <taxon>Stenosarchaea group</taxon>
        <taxon>Halobacteria</taxon>
        <taxon>Halobacteriales</taxon>
        <taxon>Natrialbaceae</taxon>
        <taxon>Natronorubrum</taxon>
    </lineage>
</organism>
<dbReference type="KEGG" id="hda:BB347_02730"/>
<feature type="transmembrane region" description="Helical" evidence="2">
    <location>
        <begin position="9"/>
        <end position="28"/>
    </location>
</feature>
<dbReference type="AlphaFoldDB" id="A0A1N6YN10"/>
<dbReference type="RefSeq" id="WP_076578635.1">
    <property type="nucleotide sequence ID" value="NZ_CP019327.1"/>
</dbReference>
<keyword evidence="2" id="KW-1133">Transmembrane helix</keyword>
<protein>
    <submittedName>
        <fullName evidence="4">Uncharacterized protein</fullName>
    </submittedName>
</protein>
<dbReference type="EMBL" id="FTNP01000001">
    <property type="protein sequence ID" value="SIR15946.1"/>
    <property type="molecule type" value="Genomic_DNA"/>
</dbReference>
<evidence type="ECO:0000256" key="1">
    <source>
        <dbReference type="SAM" id="MobiDB-lite"/>
    </source>
</evidence>
<feature type="compositionally biased region" description="Basic and acidic residues" evidence="1">
    <location>
        <begin position="61"/>
        <end position="75"/>
    </location>
</feature>
<evidence type="ECO:0000256" key="2">
    <source>
        <dbReference type="SAM" id="Phobius"/>
    </source>
</evidence>
<keyword evidence="2" id="KW-0812">Transmembrane</keyword>
<gene>
    <name evidence="3" type="ORF">BB347_02730</name>
    <name evidence="4" type="ORF">SAMN05421809_0500</name>
</gene>
<reference evidence="3 6" key="1">
    <citation type="submission" date="2017-01" db="EMBL/GenBank/DDBJ databases">
        <title>Complete genome sequence of Haloterrigena daqingensis type strain (JX313T).</title>
        <authorList>
            <person name="Shuang W."/>
        </authorList>
    </citation>
    <scope>NUCLEOTIDE SEQUENCE [LARGE SCALE GENOMIC DNA]</scope>
    <source>
        <strain evidence="3 6">JX313</strain>
    </source>
</reference>
<evidence type="ECO:0000313" key="5">
    <source>
        <dbReference type="Proteomes" id="UP000185687"/>
    </source>
</evidence>
<sequence>MCSRYGRRTILGAGAGGVGVLATGYYGWSQYERRTHLRLRPLEIRSDADESVTLEVTLTDETGHREETETVRLEPSEGDTETRLSGPWMKYAGEWRLEASTESESLELTAETITDRLDDAGWGVDCAHITIVLTVERTLESQIEQSDSC</sequence>
<accession>A0A1N6YN10</accession>
<evidence type="ECO:0000313" key="6">
    <source>
        <dbReference type="Proteomes" id="UP000187321"/>
    </source>
</evidence>
<keyword evidence="2" id="KW-0472">Membrane</keyword>
<dbReference type="Proteomes" id="UP000187321">
    <property type="component" value="Chromosome"/>
</dbReference>
<evidence type="ECO:0000313" key="4">
    <source>
        <dbReference type="EMBL" id="SIR15946.1"/>
    </source>
</evidence>
<dbReference type="GeneID" id="30954823"/>
<feature type="region of interest" description="Disordered" evidence="1">
    <location>
        <begin position="61"/>
        <end position="85"/>
    </location>
</feature>
<reference evidence="4 5" key="2">
    <citation type="submission" date="2017-01" db="EMBL/GenBank/DDBJ databases">
        <authorList>
            <person name="Mah S.A."/>
            <person name="Swanson W.J."/>
            <person name="Moy G.W."/>
            <person name="Vacquier V.D."/>
        </authorList>
    </citation>
    <scope>NUCLEOTIDE SEQUENCE [LARGE SCALE GENOMIC DNA]</scope>
    <source>
        <strain evidence="4 5">CGMCC 1.8909</strain>
    </source>
</reference>
<name>A0A1N6YN10_9EURY</name>
<keyword evidence="5" id="KW-1185">Reference proteome</keyword>
<proteinExistence type="predicted"/>